<evidence type="ECO:0000313" key="6">
    <source>
        <dbReference type="Proteomes" id="UP001224775"/>
    </source>
</evidence>
<dbReference type="PANTHER" id="PTHR12446">
    <property type="entry name" value="TESMIN/TSO1-RELATED"/>
    <property type="match status" value="1"/>
</dbReference>
<evidence type="ECO:0000313" key="5">
    <source>
        <dbReference type="EMBL" id="KAK1736007.1"/>
    </source>
</evidence>
<dbReference type="SMART" id="SM01114">
    <property type="entry name" value="CXC"/>
    <property type="match status" value="1"/>
</dbReference>
<evidence type="ECO:0000256" key="1">
    <source>
        <dbReference type="ARBA" id="ARBA00004123"/>
    </source>
</evidence>
<dbReference type="EMBL" id="JATAAI010000030">
    <property type="protein sequence ID" value="KAK1736007.1"/>
    <property type="molecule type" value="Genomic_DNA"/>
</dbReference>
<comment type="similarity">
    <text evidence="2">Belongs to the lin-54 family.</text>
</comment>
<protein>
    <recommendedName>
        <fullName evidence="4">CRC domain-containing protein</fullName>
    </recommendedName>
</protein>
<gene>
    <name evidence="5" type="ORF">QTG54_013143</name>
</gene>
<organism evidence="5 6">
    <name type="scientific">Skeletonema marinoi</name>
    <dbReference type="NCBI Taxonomy" id="267567"/>
    <lineage>
        <taxon>Eukaryota</taxon>
        <taxon>Sar</taxon>
        <taxon>Stramenopiles</taxon>
        <taxon>Ochrophyta</taxon>
        <taxon>Bacillariophyta</taxon>
        <taxon>Coscinodiscophyceae</taxon>
        <taxon>Thalassiosirophycidae</taxon>
        <taxon>Thalassiosirales</taxon>
        <taxon>Skeletonemataceae</taxon>
        <taxon>Skeletonema</taxon>
        <taxon>Skeletonema marinoi-dohrnii complex</taxon>
    </lineage>
</organism>
<keyword evidence="3" id="KW-0539">Nucleus</keyword>
<feature type="domain" description="CRC" evidence="4">
    <location>
        <begin position="1"/>
        <end position="63"/>
    </location>
</feature>
<comment type="caution">
    <text evidence="5">The sequence shown here is derived from an EMBL/GenBank/DDBJ whole genome shotgun (WGS) entry which is preliminary data.</text>
</comment>
<evidence type="ECO:0000259" key="4">
    <source>
        <dbReference type="PROSITE" id="PS51634"/>
    </source>
</evidence>
<evidence type="ECO:0000256" key="2">
    <source>
        <dbReference type="ARBA" id="ARBA00007267"/>
    </source>
</evidence>
<dbReference type="AlphaFoldDB" id="A0AAD8XYE1"/>
<dbReference type="InterPro" id="IPR005172">
    <property type="entry name" value="CRC"/>
</dbReference>
<dbReference type="Proteomes" id="UP001224775">
    <property type="component" value="Unassembled WGS sequence"/>
</dbReference>
<dbReference type="GO" id="GO:0006355">
    <property type="term" value="P:regulation of DNA-templated transcription"/>
    <property type="evidence" value="ECO:0007669"/>
    <property type="project" value="TreeGrafter"/>
</dbReference>
<accession>A0AAD8XYE1</accession>
<dbReference type="InterPro" id="IPR033467">
    <property type="entry name" value="Tesmin/TSO1-like_CXC"/>
</dbReference>
<dbReference type="PROSITE" id="PS51634">
    <property type="entry name" value="CRC"/>
    <property type="match status" value="1"/>
</dbReference>
<dbReference type="PANTHER" id="PTHR12446:SF34">
    <property type="entry name" value="PROTEIN LIN-54 HOMOLOG"/>
    <property type="match status" value="1"/>
</dbReference>
<dbReference type="InterPro" id="IPR028307">
    <property type="entry name" value="Lin-54_fam"/>
</dbReference>
<dbReference type="GO" id="GO:0005634">
    <property type="term" value="C:nucleus"/>
    <property type="evidence" value="ECO:0007669"/>
    <property type="project" value="UniProtKB-SubCell"/>
</dbReference>
<dbReference type="Pfam" id="PF03638">
    <property type="entry name" value="TCR"/>
    <property type="match status" value="1"/>
</dbReference>
<name>A0AAD8XYE1_9STRA</name>
<comment type="subcellular location">
    <subcellularLocation>
        <location evidence="1">Nucleus</location>
    </subcellularLocation>
</comment>
<sequence length="81" mass="8755">MDDCKCLSCANTEAESGTDGKVTVARTCKCKKSKCLKMYCACFSSGNACGDKCKCEDCANPKGQRSLQSDPMQRCIKLNNP</sequence>
<proteinExistence type="inferred from homology"/>
<evidence type="ECO:0000256" key="3">
    <source>
        <dbReference type="ARBA" id="ARBA00023242"/>
    </source>
</evidence>
<keyword evidence="6" id="KW-1185">Reference proteome</keyword>
<reference evidence="5" key="1">
    <citation type="submission" date="2023-06" db="EMBL/GenBank/DDBJ databases">
        <title>Survivors Of The Sea: Transcriptome response of Skeletonema marinoi to long-term dormancy.</title>
        <authorList>
            <person name="Pinder M.I.M."/>
            <person name="Kourtchenko O."/>
            <person name="Robertson E.K."/>
            <person name="Larsson T."/>
            <person name="Maumus F."/>
            <person name="Osuna-Cruz C.M."/>
            <person name="Vancaester E."/>
            <person name="Stenow R."/>
            <person name="Vandepoele K."/>
            <person name="Ploug H."/>
            <person name="Bruchert V."/>
            <person name="Godhe A."/>
            <person name="Topel M."/>
        </authorList>
    </citation>
    <scope>NUCLEOTIDE SEQUENCE</scope>
    <source>
        <strain evidence="5">R05AC</strain>
    </source>
</reference>